<name>A0AAE0M3G7_9PEZI</name>
<accession>A0AAE0M3G7</accession>
<dbReference type="Proteomes" id="UP001283341">
    <property type="component" value="Unassembled WGS sequence"/>
</dbReference>
<feature type="compositionally biased region" description="Low complexity" evidence="1">
    <location>
        <begin position="151"/>
        <end position="167"/>
    </location>
</feature>
<gene>
    <name evidence="2" type="ORF">B0H66DRAFT_561523</name>
</gene>
<sequence>MSFLVPACDCWAATIRIVNRSRRRQPTDSINTTPELQAQDIPAILHLGRNLTQHWKRLNSCVHSATHLSAPALMRSLADALRNTLSLYEAAGGPNGLLTETLGVEIPAFMGEFQLEPDEVAIVTQEALWQLLMQMGDMIQEMLRVADDQQESQQKSQQKSQQQQQQQTAAKVGNDGGDEGAYMVLERDQEGLRNLNRRLFRLLMTGGLVG</sequence>
<evidence type="ECO:0000256" key="1">
    <source>
        <dbReference type="SAM" id="MobiDB-lite"/>
    </source>
</evidence>
<evidence type="ECO:0000313" key="2">
    <source>
        <dbReference type="EMBL" id="KAK3316534.1"/>
    </source>
</evidence>
<organism evidence="2 3">
    <name type="scientific">Apodospora peruviana</name>
    <dbReference type="NCBI Taxonomy" id="516989"/>
    <lineage>
        <taxon>Eukaryota</taxon>
        <taxon>Fungi</taxon>
        <taxon>Dikarya</taxon>
        <taxon>Ascomycota</taxon>
        <taxon>Pezizomycotina</taxon>
        <taxon>Sordariomycetes</taxon>
        <taxon>Sordariomycetidae</taxon>
        <taxon>Sordariales</taxon>
        <taxon>Lasiosphaeriaceae</taxon>
        <taxon>Apodospora</taxon>
    </lineage>
</organism>
<dbReference type="AlphaFoldDB" id="A0AAE0M3G7"/>
<reference evidence="2" key="2">
    <citation type="submission" date="2023-06" db="EMBL/GenBank/DDBJ databases">
        <authorList>
            <consortium name="Lawrence Berkeley National Laboratory"/>
            <person name="Haridas S."/>
            <person name="Hensen N."/>
            <person name="Bonometti L."/>
            <person name="Westerberg I."/>
            <person name="Brannstrom I.O."/>
            <person name="Guillou S."/>
            <person name="Cros-Aarteil S."/>
            <person name="Calhoun S."/>
            <person name="Kuo A."/>
            <person name="Mondo S."/>
            <person name="Pangilinan J."/>
            <person name="Riley R."/>
            <person name="Labutti K."/>
            <person name="Andreopoulos B."/>
            <person name="Lipzen A."/>
            <person name="Chen C."/>
            <person name="Yanf M."/>
            <person name="Daum C."/>
            <person name="Ng V."/>
            <person name="Clum A."/>
            <person name="Steindorff A."/>
            <person name="Ohm R."/>
            <person name="Martin F."/>
            <person name="Silar P."/>
            <person name="Natvig D."/>
            <person name="Lalanne C."/>
            <person name="Gautier V."/>
            <person name="Ament-Velasquez S.L."/>
            <person name="Kruys A."/>
            <person name="Hutchinson M.I."/>
            <person name="Powell A.J."/>
            <person name="Barry K."/>
            <person name="Miller A.N."/>
            <person name="Grigoriev I.V."/>
            <person name="Debuchy R."/>
            <person name="Gladieux P."/>
            <person name="Thoren M.H."/>
            <person name="Johannesson H."/>
        </authorList>
    </citation>
    <scope>NUCLEOTIDE SEQUENCE</scope>
    <source>
        <strain evidence="2">CBS 118394</strain>
    </source>
</reference>
<feature type="region of interest" description="Disordered" evidence="1">
    <location>
        <begin position="146"/>
        <end position="180"/>
    </location>
</feature>
<reference evidence="2" key="1">
    <citation type="journal article" date="2023" name="Mol. Phylogenet. Evol.">
        <title>Genome-scale phylogeny and comparative genomics of the fungal order Sordariales.</title>
        <authorList>
            <person name="Hensen N."/>
            <person name="Bonometti L."/>
            <person name="Westerberg I."/>
            <person name="Brannstrom I.O."/>
            <person name="Guillou S."/>
            <person name="Cros-Aarteil S."/>
            <person name="Calhoun S."/>
            <person name="Haridas S."/>
            <person name="Kuo A."/>
            <person name="Mondo S."/>
            <person name="Pangilinan J."/>
            <person name="Riley R."/>
            <person name="LaButti K."/>
            <person name="Andreopoulos B."/>
            <person name="Lipzen A."/>
            <person name="Chen C."/>
            <person name="Yan M."/>
            <person name="Daum C."/>
            <person name="Ng V."/>
            <person name="Clum A."/>
            <person name="Steindorff A."/>
            <person name="Ohm R.A."/>
            <person name="Martin F."/>
            <person name="Silar P."/>
            <person name="Natvig D.O."/>
            <person name="Lalanne C."/>
            <person name="Gautier V."/>
            <person name="Ament-Velasquez S.L."/>
            <person name="Kruys A."/>
            <person name="Hutchinson M.I."/>
            <person name="Powell A.J."/>
            <person name="Barry K."/>
            <person name="Miller A.N."/>
            <person name="Grigoriev I.V."/>
            <person name="Debuchy R."/>
            <person name="Gladieux P."/>
            <person name="Hiltunen Thoren M."/>
            <person name="Johannesson H."/>
        </authorList>
    </citation>
    <scope>NUCLEOTIDE SEQUENCE</scope>
    <source>
        <strain evidence="2">CBS 118394</strain>
    </source>
</reference>
<keyword evidence="3" id="KW-1185">Reference proteome</keyword>
<proteinExistence type="predicted"/>
<protein>
    <submittedName>
        <fullName evidence="2">Uncharacterized protein</fullName>
    </submittedName>
</protein>
<dbReference type="EMBL" id="JAUEDM010000005">
    <property type="protein sequence ID" value="KAK3316534.1"/>
    <property type="molecule type" value="Genomic_DNA"/>
</dbReference>
<evidence type="ECO:0000313" key="3">
    <source>
        <dbReference type="Proteomes" id="UP001283341"/>
    </source>
</evidence>
<comment type="caution">
    <text evidence="2">The sequence shown here is derived from an EMBL/GenBank/DDBJ whole genome shotgun (WGS) entry which is preliminary data.</text>
</comment>